<dbReference type="OrthoDB" id="1901781at2759"/>
<dbReference type="EMBL" id="LR031573">
    <property type="protein sequence ID" value="VDC88200.1"/>
    <property type="molecule type" value="Genomic_DNA"/>
</dbReference>
<feature type="region of interest" description="Disordered" evidence="5">
    <location>
        <begin position="27"/>
        <end position="59"/>
    </location>
</feature>
<evidence type="ECO:0008006" key="8">
    <source>
        <dbReference type="Google" id="ProtNLM"/>
    </source>
</evidence>
<accession>A0A3P6AS68</accession>
<dbReference type="PANTHER" id="PTHR33124">
    <property type="entry name" value="TRANSCRIPTION FACTOR IBH1-LIKE 1"/>
    <property type="match status" value="1"/>
</dbReference>
<gene>
    <name evidence="7" type="ORF">BRAA02T06702Z</name>
    <name evidence="6" type="ORF">BRAPAZ1V2_A02P21830.2</name>
</gene>
<dbReference type="AlphaFoldDB" id="A0A3P6AS68"/>
<proteinExistence type="predicted"/>
<sequence length="110" mass="12683">MDHPHVRLHHNPLKCCHYSLHKEAMEESKKYERMVKQTMDKNKKKNNKRGHGSGSGSGLLGVKVRKLQILIPGGKRCNHPDLLLSKTVDYIVHLKLKIRFLKALSDMYSL</sequence>
<evidence type="ECO:0000256" key="1">
    <source>
        <dbReference type="ARBA" id="ARBA00004123"/>
    </source>
</evidence>
<comment type="subcellular location">
    <subcellularLocation>
        <location evidence="1">Nucleus</location>
    </subcellularLocation>
</comment>
<dbReference type="GO" id="GO:0005634">
    <property type="term" value="C:nucleus"/>
    <property type="evidence" value="ECO:0007669"/>
    <property type="project" value="UniProtKB-SubCell"/>
</dbReference>
<name>A0A3P6AS68_BRACM</name>
<evidence type="ECO:0000313" key="6">
    <source>
        <dbReference type="EMBL" id="CAG7893231.1"/>
    </source>
</evidence>
<protein>
    <recommendedName>
        <fullName evidence="8">BHLH domain-containing protein</fullName>
    </recommendedName>
</protein>
<evidence type="ECO:0000313" key="7">
    <source>
        <dbReference type="EMBL" id="VDC88200.1"/>
    </source>
</evidence>
<dbReference type="Proteomes" id="UP000694005">
    <property type="component" value="Chromosome A02"/>
</dbReference>
<dbReference type="InterPro" id="IPR044660">
    <property type="entry name" value="IBH1-like"/>
</dbReference>
<dbReference type="CDD" id="cd11444">
    <property type="entry name" value="bHLH_AtIBH1_like"/>
    <property type="match status" value="1"/>
</dbReference>
<evidence type="ECO:0000256" key="2">
    <source>
        <dbReference type="ARBA" id="ARBA00023015"/>
    </source>
</evidence>
<dbReference type="InterPro" id="IPR044549">
    <property type="entry name" value="bHLH_AtIBH1-like"/>
</dbReference>
<evidence type="ECO:0000256" key="5">
    <source>
        <dbReference type="SAM" id="MobiDB-lite"/>
    </source>
</evidence>
<reference evidence="7" key="1">
    <citation type="submission" date="2018-11" db="EMBL/GenBank/DDBJ databases">
        <authorList>
            <consortium name="Genoscope - CEA"/>
            <person name="William W."/>
        </authorList>
    </citation>
    <scope>NUCLEOTIDE SEQUENCE</scope>
</reference>
<dbReference type="PANTHER" id="PTHR33124:SF9">
    <property type="entry name" value="TRANSCRIPTION FACTOR"/>
    <property type="match status" value="1"/>
</dbReference>
<dbReference type="Gramene" id="A02p21830.2_BraZ1">
    <property type="protein sequence ID" value="A02p21830.2_BraZ1.CDS.1"/>
    <property type="gene ID" value="A02g21830.2_BraZ1"/>
</dbReference>
<dbReference type="KEGG" id="brp:103852640"/>
<keyword evidence="3" id="KW-0804">Transcription</keyword>
<organism evidence="7">
    <name type="scientific">Brassica campestris</name>
    <name type="common">Field mustard</name>
    <dbReference type="NCBI Taxonomy" id="3711"/>
    <lineage>
        <taxon>Eukaryota</taxon>
        <taxon>Viridiplantae</taxon>
        <taxon>Streptophyta</taxon>
        <taxon>Embryophyta</taxon>
        <taxon>Tracheophyta</taxon>
        <taxon>Spermatophyta</taxon>
        <taxon>Magnoliopsida</taxon>
        <taxon>eudicotyledons</taxon>
        <taxon>Gunneridae</taxon>
        <taxon>Pentapetalae</taxon>
        <taxon>rosids</taxon>
        <taxon>malvids</taxon>
        <taxon>Brassicales</taxon>
        <taxon>Brassicaceae</taxon>
        <taxon>Brassiceae</taxon>
        <taxon>Brassica</taxon>
    </lineage>
</organism>
<keyword evidence="2" id="KW-0805">Transcription regulation</keyword>
<dbReference type="GO" id="GO:0006355">
    <property type="term" value="P:regulation of DNA-templated transcription"/>
    <property type="evidence" value="ECO:0007669"/>
    <property type="project" value="InterPro"/>
</dbReference>
<feature type="compositionally biased region" description="Basic residues" evidence="5">
    <location>
        <begin position="42"/>
        <end position="51"/>
    </location>
</feature>
<feature type="compositionally biased region" description="Basic and acidic residues" evidence="5">
    <location>
        <begin position="27"/>
        <end position="41"/>
    </location>
</feature>
<dbReference type="EMBL" id="LS974618">
    <property type="protein sequence ID" value="CAG7893231.1"/>
    <property type="molecule type" value="Genomic_DNA"/>
</dbReference>
<evidence type="ECO:0000256" key="3">
    <source>
        <dbReference type="ARBA" id="ARBA00023163"/>
    </source>
</evidence>
<keyword evidence="4" id="KW-0539">Nucleus</keyword>
<evidence type="ECO:0000256" key="4">
    <source>
        <dbReference type="ARBA" id="ARBA00023242"/>
    </source>
</evidence>